<dbReference type="PANTHER" id="PTHR43022:SF1">
    <property type="entry name" value="PROTEIN SMF"/>
    <property type="match status" value="1"/>
</dbReference>
<keyword evidence="5" id="KW-1185">Reference proteome</keyword>
<comment type="similarity">
    <text evidence="1">Belongs to the DprA/Smf family.</text>
</comment>
<reference evidence="4" key="1">
    <citation type="submission" date="2021-03" db="EMBL/GenBank/DDBJ databases">
        <title>Leucobacter chromiisoli sp. nov., isolated from chromium-containing soil of chemical plant.</title>
        <authorList>
            <person name="Xu Z."/>
        </authorList>
    </citation>
    <scope>NUCLEOTIDE SEQUENCE</scope>
    <source>
        <strain evidence="4">S27</strain>
    </source>
</reference>
<feature type="domain" description="Smf/DprA SLOG" evidence="2">
    <location>
        <begin position="128"/>
        <end position="336"/>
    </location>
</feature>
<dbReference type="Pfam" id="PF02481">
    <property type="entry name" value="DNA_processg_A"/>
    <property type="match status" value="1"/>
</dbReference>
<dbReference type="InterPro" id="IPR041614">
    <property type="entry name" value="DprA_WH"/>
</dbReference>
<proteinExistence type="inferred from homology"/>
<dbReference type="InterPro" id="IPR057666">
    <property type="entry name" value="DrpA_SLOG"/>
</dbReference>
<dbReference type="GO" id="GO:0009294">
    <property type="term" value="P:DNA-mediated transformation"/>
    <property type="evidence" value="ECO:0007669"/>
    <property type="project" value="InterPro"/>
</dbReference>
<dbReference type="InterPro" id="IPR003488">
    <property type="entry name" value="DprA"/>
</dbReference>
<evidence type="ECO:0000259" key="2">
    <source>
        <dbReference type="Pfam" id="PF02481"/>
    </source>
</evidence>
<protein>
    <submittedName>
        <fullName evidence="4">DNA-processing protein DprA</fullName>
    </submittedName>
</protein>
<dbReference type="Pfam" id="PF17782">
    <property type="entry name" value="WHD_DprA"/>
    <property type="match status" value="1"/>
</dbReference>
<accession>A0A939MJK1</accession>
<dbReference type="Proteomes" id="UP000664382">
    <property type="component" value="Unassembled WGS sequence"/>
</dbReference>
<dbReference type="EMBL" id="JAGDYM010000004">
    <property type="protein sequence ID" value="MBO1901170.1"/>
    <property type="molecule type" value="Genomic_DNA"/>
</dbReference>
<dbReference type="Gene3D" id="3.40.50.450">
    <property type="match status" value="1"/>
</dbReference>
<sequence>MGVDAELRQRLRRLSADERDDEFPGGEEGATGWDGAETLLARVAWSRLAEPGDGIAGAMLAALGPRVALQLLIDDVSARGMRERVRAAGEDIAARVLAEARDRWLPRLDRAATLDDIDRALAGGLSVVIPEGAGWPSQLNDLGAHAPIALWLRGDPAILQAHSLAVVGARAASGYGTHVAAEIVDGVCRAGAPIVSGAAYGIDAVAHRTALAASAPTVAVLAGGADRAYPAAHDSLIGRIAREGTVCAEMVPGSAPTKWRFRQRNRIIAALSGATLVVEAGVRSGTLNTAGHAAELGRMLGAVPGPVTSAASAGCHRLIREYGASLVTNAEEACELIGLDDRLAVLADGERVEPDGARTPPLHERVLDALPLRGGRDAAEVARRSGLSIAETRGALAELDVLGRVEQREPSAAGEAVWALRR</sequence>
<evidence type="ECO:0000313" key="5">
    <source>
        <dbReference type="Proteomes" id="UP000664382"/>
    </source>
</evidence>
<dbReference type="SUPFAM" id="SSF102405">
    <property type="entry name" value="MCP/YpsA-like"/>
    <property type="match status" value="1"/>
</dbReference>
<evidence type="ECO:0000259" key="3">
    <source>
        <dbReference type="Pfam" id="PF17782"/>
    </source>
</evidence>
<gene>
    <name evidence="4" type="primary">dprA</name>
    <name evidence="4" type="ORF">J4H92_04305</name>
</gene>
<dbReference type="NCBIfam" id="TIGR00732">
    <property type="entry name" value="dprA"/>
    <property type="match status" value="1"/>
</dbReference>
<evidence type="ECO:0000256" key="1">
    <source>
        <dbReference type="ARBA" id="ARBA00006525"/>
    </source>
</evidence>
<evidence type="ECO:0000313" key="4">
    <source>
        <dbReference type="EMBL" id="MBO1901170.1"/>
    </source>
</evidence>
<dbReference type="AlphaFoldDB" id="A0A939MJK1"/>
<organism evidence="4 5">
    <name type="scientific">Leucobacter weissii</name>
    <dbReference type="NCBI Taxonomy" id="1983706"/>
    <lineage>
        <taxon>Bacteria</taxon>
        <taxon>Bacillati</taxon>
        <taxon>Actinomycetota</taxon>
        <taxon>Actinomycetes</taxon>
        <taxon>Micrococcales</taxon>
        <taxon>Microbacteriaceae</taxon>
        <taxon>Leucobacter</taxon>
    </lineage>
</organism>
<comment type="caution">
    <text evidence="4">The sequence shown here is derived from an EMBL/GenBank/DDBJ whole genome shotgun (WGS) entry which is preliminary data.</text>
</comment>
<name>A0A939MJK1_9MICO</name>
<dbReference type="PANTHER" id="PTHR43022">
    <property type="entry name" value="PROTEIN SMF"/>
    <property type="match status" value="1"/>
</dbReference>
<feature type="domain" description="DprA winged helix" evidence="3">
    <location>
        <begin position="355"/>
        <end position="407"/>
    </location>
</feature>